<protein>
    <recommendedName>
        <fullName evidence="5">YtxH domain-containing protein</fullName>
    </recommendedName>
</protein>
<sequence>MSKKVKFARAQRPAGASTSAEHGDASKSKRKGVSKNTLIGASLLAAGAGALYVLGRRNWPAIKQQAGKLKEQAGQVAADLKDQAGKVTADLKDQAGKVTADLREQADHLTADLKEKVDKVTADLRENTGKAKGAKPGADASVDVPLTNEVAQATKSSPKAAGGFTDEGATGNND</sequence>
<feature type="region of interest" description="Disordered" evidence="1">
    <location>
        <begin position="149"/>
        <end position="174"/>
    </location>
</feature>
<dbReference type="SUPFAM" id="SSF58113">
    <property type="entry name" value="Apolipoprotein A-I"/>
    <property type="match status" value="1"/>
</dbReference>
<keyword evidence="2" id="KW-0472">Membrane</keyword>
<evidence type="ECO:0000256" key="2">
    <source>
        <dbReference type="SAM" id="Phobius"/>
    </source>
</evidence>
<gene>
    <name evidence="3" type="ORF">DLM85_22145</name>
</gene>
<name>A0A328B728_9BACT</name>
<dbReference type="OrthoDB" id="883183at2"/>
<evidence type="ECO:0000256" key="1">
    <source>
        <dbReference type="SAM" id="MobiDB-lite"/>
    </source>
</evidence>
<evidence type="ECO:0008006" key="5">
    <source>
        <dbReference type="Google" id="ProtNLM"/>
    </source>
</evidence>
<feature type="transmembrane region" description="Helical" evidence="2">
    <location>
        <begin position="37"/>
        <end position="55"/>
    </location>
</feature>
<dbReference type="Proteomes" id="UP000248553">
    <property type="component" value="Unassembled WGS sequence"/>
</dbReference>
<dbReference type="EMBL" id="QHKM01000011">
    <property type="protein sequence ID" value="RAK62903.1"/>
    <property type="molecule type" value="Genomic_DNA"/>
</dbReference>
<dbReference type="AlphaFoldDB" id="A0A328B728"/>
<accession>A0A328B728</accession>
<proteinExistence type="predicted"/>
<dbReference type="Gene3D" id="1.20.120.20">
    <property type="entry name" value="Apolipoprotein"/>
    <property type="match status" value="1"/>
</dbReference>
<dbReference type="RefSeq" id="WP_111480368.1">
    <property type="nucleotide sequence ID" value="NZ_QHKM01000011.1"/>
</dbReference>
<organism evidence="3 4">
    <name type="scientific">Hymenobacter edaphi</name>
    <dbReference type="NCBI Taxonomy" id="2211146"/>
    <lineage>
        <taxon>Bacteria</taxon>
        <taxon>Pseudomonadati</taxon>
        <taxon>Bacteroidota</taxon>
        <taxon>Cytophagia</taxon>
        <taxon>Cytophagales</taxon>
        <taxon>Hymenobacteraceae</taxon>
        <taxon>Hymenobacter</taxon>
    </lineage>
</organism>
<keyword evidence="2" id="KW-0812">Transmembrane</keyword>
<keyword evidence="4" id="KW-1185">Reference proteome</keyword>
<keyword evidence="2" id="KW-1133">Transmembrane helix</keyword>
<evidence type="ECO:0000313" key="4">
    <source>
        <dbReference type="Proteomes" id="UP000248553"/>
    </source>
</evidence>
<comment type="caution">
    <text evidence="3">The sequence shown here is derived from an EMBL/GenBank/DDBJ whole genome shotgun (WGS) entry which is preliminary data.</text>
</comment>
<feature type="region of interest" description="Disordered" evidence="1">
    <location>
        <begin position="1"/>
        <end position="33"/>
    </location>
</feature>
<reference evidence="4" key="1">
    <citation type="submission" date="2018-05" db="EMBL/GenBank/DDBJ databases">
        <authorList>
            <person name="Nie L."/>
        </authorList>
    </citation>
    <scope>NUCLEOTIDE SEQUENCE [LARGE SCALE GENOMIC DNA]</scope>
    <source>
        <strain evidence="4">NL</strain>
    </source>
</reference>
<evidence type="ECO:0000313" key="3">
    <source>
        <dbReference type="EMBL" id="RAK62903.1"/>
    </source>
</evidence>